<dbReference type="Proteomes" id="UP001151071">
    <property type="component" value="Unassembled WGS sequence"/>
</dbReference>
<feature type="transmembrane region" description="Helical" evidence="1">
    <location>
        <begin position="7"/>
        <end position="29"/>
    </location>
</feature>
<proteinExistence type="predicted"/>
<evidence type="ECO:0000313" key="2">
    <source>
        <dbReference type="EMBL" id="MDA5110538.1"/>
    </source>
</evidence>
<evidence type="ECO:0000313" key="3">
    <source>
        <dbReference type="Proteomes" id="UP001151071"/>
    </source>
</evidence>
<evidence type="ECO:0000256" key="1">
    <source>
        <dbReference type="SAM" id="Phobius"/>
    </source>
</evidence>
<organism evidence="2 3">
    <name type="scientific">Brevibacillus thermoruber</name>
    <dbReference type="NCBI Taxonomy" id="33942"/>
    <lineage>
        <taxon>Bacteria</taxon>
        <taxon>Bacillati</taxon>
        <taxon>Bacillota</taxon>
        <taxon>Bacilli</taxon>
        <taxon>Bacillales</taxon>
        <taxon>Paenibacillaceae</taxon>
        <taxon>Brevibacillus</taxon>
    </lineage>
</organism>
<keyword evidence="1" id="KW-0812">Transmembrane</keyword>
<keyword evidence="3" id="KW-1185">Reference proteome</keyword>
<keyword evidence="1" id="KW-1133">Transmembrane helix</keyword>
<name>A0A9X3Z569_9BACL</name>
<sequence>MSWKKKAAWALATAGVVSICLISLITYLASNSPLLAQKSTASNQEVNNTVGNGQSKIEHIKVLNKDGSYIETWRNLATGEERVDTVDAANHLQNRTIVTENGSRVYVISNVEGKLVGETWKLPEAIANENQKINKLSLIENKKAQFSKAEKVGIEKVNGKEAVKLKHTDNHPRFGEVTRFLFIDESTGLPFKTVTYHKKDGKDALVNESTEEYNVITDVPENLFKDFAGAEIKEVTEKMNEKPASTG</sequence>
<protein>
    <submittedName>
        <fullName evidence="2">Uncharacterized protein</fullName>
    </submittedName>
</protein>
<dbReference type="RefSeq" id="WP_271140824.1">
    <property type="nucleotide sequence ID" value="NZ_JAPYYP010000034.1"/>
</dbReference>
<accession>A0A9X3Z569</accession>
<reference evidence="2" key="1">
    <citation type="submission" date="2022-12" db="EMBL/GenBank/DDBJ databases">
        <title>Draft genome sequence of the thermophilic strain Brevibacillus thermoruber HT42, isolated from Los Humeros, Puebla, Mexico, with biotechnological potential.</title>
        <authorList>
            <person name="Lara Sanchez J."/>
            <person name="Solis Palacios R."/>
            <person name="Bustos Baena A.S."/>
            <person name="Ruz Baez A.E."/>
            <person name="Espinosa Luna G."/>
            <person name="Oliart Ros R.M."/>
        </authorList>
    </citation>
    <scope>NUCLEOTIDE SEQUENCE</scope>
    <source>
        <strain evidence="2">HT42</strain>
    </source>
</reference>
<comment type="caution">
    <text evidence="2">The sequence shown here is derived from an EMBL/GenBank/DDBJ whole genome shotgun (WGS) entry which is preliminary data.</text>
</comment>
<dbReference type="AlphaFoldDB" id="A0A9X3Z569"/>
<dbReference type="EMBL" id="JAPYYP010000034">
    <property type="protein sequence ID" value="MDA5110538.1"/>
    <property type="molecule type" value="Genomic_DNA"/>
</dbReference>
<gene>
    <name evidence="2" type="ORF">O3V59_19560</name>
</gene>
<keyword evidence="1" id="KW-0472">Membrane</keyword>